<reference evidence="2 3" key="1">
    <citation type="submission" date="2021-05" db="EMBL/GenBank/DDBJ databases">
        <title>Croceibacterium sp. LX-88 genome sequence.</title>
        <authorList>
            <person name="Luo X."/>
        </authorList>
    </citation>
    <scope>NUCLEOTIDE SEQUENCE [LARGE SCALE GENOMIC DNA]</scope>
    <source>
        <strain evidence="2 3">LX-88</strain>
    </source>
</reference>
<evidence type="ECO:0000313" key="2">
    <source>
        <dbReference type="EMBL" id="MBT2135651.1"/>
    </source>
</evidence>
<accession>A0ABS5W7C7</accession>
<name>A0ABS5W7C7_9SPHN</name>
<keyword evidence="3" id="KW-1185">Reference proteome</keyword>
<dbReference type="Proteomes" id="UP000811255">
    <property type="component" value="Unassembled WGS sequence"/>
</dbReference>
<comment type="caution">
    <text evidence="2">The sequence shown here is derived from an EMBL/GenBank/DDBJ whole genome shotgun (WGS) entry which is preliminary data.</text>
</comment>
<organism evidence="2 3">
    <name type="scientific">Croceibacterium selenioxidans</name>
    <dbReference type="NCBI Taxonomy" id="2838833"/>
    <lineage>
        <taxon>Bacteria</taxon>
        <taxon>Pseudomonadati</taxon>
        <taxon>Pseudomonadota</taxon>
        <taxon>Alphaproteobacteria</taxon>
        <taxon>Sphingomonadales</taxon>
        <taxon>Erythrobacteraceae</taxon>
        <taxon>Croceibacterium</taxon>
    </lineage>
</organism>
<gene>
    <name evidence="2" type="ORF">KK137_15030</name>
</gene>
<dbReference type="EMBL" id="JAHFVK010000002">
    <property type="protein sequence ID" value="MBT2135651.1"/>
    <property type="molecule type" value="Genomic_DNA"/>
</dbReference>
<evidence type="ECO:0000313" key="3">
    <source>
        <dbReference type="Proteomes" id="UP000811255"/>
    </source>
</evidence>
<feature type="signal peptide" evidence="1">
    <location>
        <begin position="1"/>
        <end position="23"/>
    </location>
</feature>
<protein>
    <submittedName>
        <fullName evidence="2">Uncharacterized protein</fullName>
    </submittedName>
</protein>
<feature type="chain" id="PRO_5045252073" evidence="1">
    <location>
        <begin position="24"/>
        <end position="50"/>
    </location>
</feature>
<proteinExistence type="predicted"/>
<dbReference type="RefSeq" id="WP_214537339.1">
    <property type="nucleotide sequence ID" value="NZ_JAHFVK010000002.1"/>
</dbReference>
<evidence type="ECO:0000256" key="1">
    <source>
        <dbReference type="SAM" id="SignalP"/>
    </source>
</evidence>
<keyword evidence="1" id="KW-0732">Signal</keyword>
<sequence>MKVSKRLAVAAAGVLLALGTGMAVPKAAIARNPSPAFDAGETVRPLSRAR</sequence>